<accession>A0A0R2KTC5</accession>
<keyword evidence="1" id="KW-0812">Transmembrane</keyword>
<keyword evidence="1" id="KW-0472">Membrane</keyword>
<evidence type="ECO:0000313" key="3">
    <source>
        <dbReference type="EMBL" id="KRN89444.1"/>
    </source>
</evidence>
<feature type="transmembrane region" description="Helical" evidence="1">
    <location>
        <begin position="58"/>
        <end position="78"/>
    </location>
</feature>
<dbReference type="PATRIC" id="fig|695563.3.peg.1068"/>
<dbReference type="Proteomes" id="UP000051529">
    <property type="component" value="Unassembled WGS sequence"/>
</dbReference>
<keyword evidence="1" id="KW-1133">Transmembrane helix</keyword>
<sequence>MDKFDQFTDWAIELQSLAQAGLTYGHDKFDLERYQRIREIATEMMTKKQVYPQRKLEVFFVMILAILHLKLIPVQQFLKMTKSY</sequence>
<protein>
    <recommendedName>
        <fullName evidence="2">UDP-X diphosphatase-like N-terminal oligomerisation domain-containing protein</fullName>
    </recommendedName>
</protein>
<evidence type="ECO:0000313" key="4">
    <source>
        <dbReference type="Proteomes" id="UP000051529"/>
    </source>
</evidence>
<reference evidence="3 4" key="1">
    <citation type="journal article" date="2015" name="Genome Announc.">
        <title>Expanding the biotechnology potential of lactobacilli through comparative genomics of 213 strains and associated genera.</title>
        <authorList>
            <person name="Sun Z."/>
            <person name="Harris H.M."/>
            <person name="McCann A."/>
            <person name="Guo C."/>
            <person name="Argimon S."/>
            <person name="Zhang W."/>
            <person name="Yang X."/>
            <person name="Jeffery I.B."/>
            <person name="Cooney J.C."/>
            <person name="Kagawa T.F."/>
            <person name="Liu W."/>
            <person name="Song Y."/>
            <person name="Salvetti E."/>
            <person name="Wrobel A."/>
            <person name="Rasinkangas P."/>
            <person name="Parkhill J."/>
            <person name="Rea M.C."/>
            <person name="O'Sullivan O."/>
            <person name="Ritari J."/>
            <person name="Douillard F.P."/>
            <person name="Paul Ross R."/>
            <person name="Yang R."/>
            <person name="Briner A.E."/>
            <person name="Felis G.E."/>
            <person name="de Vos W.M."/>
            <person name="Barrangou R."/>
            <person name="Klaenhammer T.R."/>
            <person name="Caufield P.W."/>
            <person name="Cui Y."/>
            <person name="Zhang H."/>
            <person name="O'Toole P.W."/>
        </authorList>
    </citation>
    <scope>NUCLEOTIDE SEQUENCE [LARGE SCALE GENOMIC DNA]</scope>
    <source>
        <strain evidence="3 4">DSM 16698</strain>
    </source>
</reference>
<name>A0A0R2KTC5_LACAM</name>
<dbReference type="EMBL" id="JQBQ01000032">
    <property type="protein sequence ID" value="KRN89444.1"/>
    <property type="molecule type" value="Genomic_DNA"/>
</dbReference>
<comment type="caution">
    <text evidence="3">The sequence shown here is derived from an EMBL/GenBank/DDBJ whole genome shotgun (WGS) entry which is preliminary data.</text>
</comment>
<proteinExistence type="predicted"/>
<dbReference type="AlphaFoldDB" id="A0A0R2KTC5"/>
<evidence type="ECO:0000256" key="1">
    <source>
        <dbReference type="SAM" id="Phobius"/>
    </source>
</evidence>
<dbReference type="InterPro" id="IPR059176">
    <property type="entry name" value="UDP-X_N"/>
</dbReference>
<gene>
    <name evidence="3" type="ORF">IV44_GL001015</name>
</gene>
<dbReference type="Pfam" id="PF12535">
    <property type="entry name" value="Nudix_N"/>
    <property type="match status" value="1"/>
</dbReference>
<evidence type="ECO:0000259" key="2">
    <source>
        <dbReference type="Pfam" id="PF12535"/>
    </source>
</evidence>
<organism evidence="3 4">
    <name type="scientific">Lactobacillus amylovorus subsp. animalium DSM 16698</name>
    <dbReference type="NCBI Taxonomy" id="695563"/>
    <lineage>
        <taxon>Bacteria</taxon>
        <taxon>Bacillati</taxon>
        <taxon>Bacillota</taxon>
        <taxon>Bacilli</taxon>
        <taxon>Lactobacillales</taxon>
        <taxon>Lactobacillaceae</taxon>
        <taxon>Lactobacillus</taxon>
        <taxon>Lactobacillus amylovorus subsp. animalium</taxon>
    </lineage>
</organism>
<feature type="domain" description="UDP-X diphosphatase-like N-terminal oligomerisation" evidence="2">
    <location>
        <begin position="6"/>
        <end position="60"/>
    </location>
</feature>
<dbReference type="Gene3D" id="6.10.250.1120">
    <property type="match status" value="1"/>
</dbReference>